<reference evidence="1" key="1">
    <citation type="journal article" date="2014" name="Int. J. Syst. Evol. Microbiol.">
        <title>Complete genome sequence of Corynebacterium casei LMG S-19264T (=DSM 44701T), isolated from a smear-ripened cheese.</title>
        <authorList>
            <consortium name="US DOE Joint Genome Institute (JGI-PGF)"/>
            <person name="Walter F."/>
            <person name="Albersmeier A."/>
            <person name="Kalinowski J."/>
            <person name="Ruckert C."/>
        </authorList>
    </citation>
    <scope>NUCLEOTIDE SEQUENCE</scope>
    <source>
        <strain evidence="1">CGMCC 1.15254</strain>
    </source>
</reference>
<proteinExistence type="predicted"/>
<gene>
    <name evidence="1" type="ORF">GCM10011332_31650</name>
</gene>
<name>A0A917C876_9PROT</name>
<evidence type="ECO:0000313" key="1">
    <source>
        <dbReference type="EMBL" id="GGF75335.1"/>
    </source>
</evidence>
<dbReference type="AlphaFoldDB" id="A0A917C876"/>
<organism evidence="1 2">
    <name type="scientific">Terasakiella brassicae</name>
    <dbReference type="NCBI Taxonomy" id="1634917"/>
    <lineage>
        <taxon>Bacteria</taxon>
        <taxon>Pseudomonadati</taxon>
        <taxon>Pseudomonadota</taxon>
        <taxon>Alphaproteobacteria</taxon>
        <taxon>Rhodospirillales</taxon>
        <taxon>Terasakiellaceae</taxon>
        <taxon>Terasakiella</taxon>
    </lineage>
</organism>
<accession>A0A917C876</accession>
<evidence type="ECO:0000313" key="2">
    <source>
        <dbReference type="Proteomes" id="UP000632498"/>
    </source>
</evidence>
<comment type="caution">
    <text evidence="1">The sequence shown here is derived from an EMBL/GenBank/DDBJ whole genome shotgun (WGS) entry which is preliminary data.</text>
</comment>
<sequence length="285" mass="32417">MIWNKITSFFNRNRAVEKTVSQKAITDIPQHQDTPQIWQSIDEIITNGLNEIQAISPLNKPMYIYLEEVSKKFNHFGNLIAESIYKSCSSGSEIGEIECTKGCNHCCKLNSALQFDPEFGSKMQKFEDGDTVGISLLDWISLITVLEKPRKLQLLKNAKDVERQVRKDASTRPNCPFLIARKCSVYENRPFVCKVFVSDDLNHCVSQFSTTANQPITDRELTAKVRDKCFAFEAGAFQIINEKVGTTQFGPFDFIQTISKTSALIKDKDINKLKFLIERQADQNV</sequence>
<protein>
    <submittedName>
        <fullName evidence="1">Uncharacterized protein</fullName>
    </submittedName>
</protein>
<dbReference type="EMBL" id="BMHV01000037">
    <property type="protein sequence ID" value="GGF75335.1"/>
    <property type="molecule type" value="Genomic_DNA"/>
</dbReference>
<dbReference type="RefSeq" id="WP_188667004.1">
    <property type="nucleotide sequence ID" value="NZ_BMHV01000037.1"/>
</dbReference>
<dbReference type="Proteomes" id="UP000632498">
    <property type="component" value="Unassembled WGS sequence"/>
</dbReference>
<keyword evidence="2" id="KW-1185">Reference proteome</keyword>
<reference evidence="1" key="2">
    <citation type="submission" date="2020-09" db="EMBL/GenBank/DDBJ databases">
        <authorList>
            <person name="Sun Q."/>
            <person name="Zhou Y."/>
        </authorList>
    </citation>
    <scope>NUCLEOTIDE SEQUENCE</scope>
    <source>
        <strain evidence="1">CGMCC 1.15254</strain>
    </source>
</reference>